<evidence type="ECO:0000256" key="1">
    <source>
        <dbReference type="ARBA" id="ARBA00022729"/>
    </source>
</evidence>
<name>A0ABR8WKF2_9FLAO</name>
<comment type="caution">
    <text evidence="5">The sequence shown here is derived from an EMBL/GenBank/DDBJ whole genome shotgun (WGS) entry which is preliminary data.</text>
</comment>
<protein>
    <submittedName>
        <fullName evidence="5">T9SS type A sorting domain-containing protein</fullName>
    </submittedName>
</protein>
<dbReference type="Pfam" id="PF18962">
    <property type="entry name" value="Por_Secre_tail"/>
    <property type="match status" value="1"/>
</dbReference>
<reference evidence="5 6" key="1">
    <citation type="submission" date="2020-08" db="EMBL/GenBank/DDBJ databases">
        <title>A Genomic Blueprint of the Chicken Gut Microbiome.</title>
        <authorList>
            <person name="Gilroy R."/>
            <person name="Ravi A."/>
            <person name="Getino M."/>
            <person name="Pursley I."/>
            <person name="Horton D.L."/>
            <person name="Alikhan N.-F."/>
            <person name="Baker D."/>
            <person name="Gharbi K."/>
            <person name="Hall N."/>
            <person name="Watson M."/>
            <person name="Adriaenssens E.M."/>
            <person name="Foster-Nyarko E."/>
            <person name="Jarju S."/>
            <person name="Secka A."/>
            <person name="Antonio M."/>
            <person name="Oren A."/>
            <person name="Chaudhuri R."/>
            <person name="La Ragione R.M."/>
            <person name="Hildebrand F."/>
            <person name="Pallen M.J."/>
        </authorList>
    </citation>
    <scope>NUCLEOTIDE SEQUENCE [LARGE SCALE GENOMIC DNA]</scope>
    <source>
        <strain evidence="5 6">Sa1CVA4</strain>
    </source>
</reference>
<accession>A0ABR8WKF2</accession>
<keyword evidence="6" id="KW-1185">Reference proteome</keyword>
<dbReference type="NCBIfam" id="TIGR04183">
    <property type="entry name" value="Por_Secre_tail"/>
    <property type="match status" value="1"/>
</dbReference>
<dbReference type="Proteomes" id="UP000626242">
    <property type="component" value="Unassembled WGS sequence"/>
</dbReference>
<keyword evidence="1 3" id="KW-0732">Signal</keyword>
<evidence type="ECO:0000256" key="3">
    <source>
        <dbReference type="SAM" id="SignalP"/>
    </source>
</evidence>
<evidence type="ECO:0000313" key="6">
    <source>
        <dbReference type="Proteomes" id="UP000626242"/>
    </source>
</evidence>
<proteinExistence type="predicted"/>
<dbReference type="InterPro" id="IPR026444">
    <property type="entry name" value="Secre_tail"/>
</dbReference>
<evidence type="ECO:0000259" key="4">
    <source>
        <dbReference type="Pfam" id="PF18962"/>
    </source>
</evidence>
<feature type="chain" id="PRO_5046541736" evidence="3">
    <location>
        <begin position="22"/>
        <end position="1035"/>
    </location>
</feature>
<feature type="signal peptide" evidence="3">
    <location>
        <begin position="1"/>
        <end position="21"/>
    </location>
</feature>
<evidence type="ECO:0000313" key="5">
    <source>
        <dbReference type="EMBL" id="MBD8017166.1"/>
    </source>
</evidence>
<dbReference type="RefSeq" id="WP_251832376.1">
    <property type="nucleotide sequence ID" value="NZ_JACSPS010000001.1"/>
</dbReference>
<feature type="region of interest" description="Disordered" evidence="2">
    <location>
        <begin position="288"/>
        <end position="310"/>
    </location>
</feature>
<organism evidence="5 6">
    <name type="scientific">Kaistella pullorum</name>
    <dbReference type="NCBI Taxonomy" id="2763074"/>
    <lineage>
        <taxon>Bacteria</taxon>
        <taxon>Pseudomonadati</taxon>
        <taxon>Bacteroidota</taxon>
        <taxon>Flavobacteriia</taxon>
        <taxon>Flavobacteriales</taxon>
        <taxon>Weeksellaceae</taxon>
        <taxon>Chryseobacterium group</taxon>
        <taxon>Kaistella</taxon>
    </lineage>
</organism>
<feature type="domain" description="Secretion system C-terminal sorting" evidence="4">
    <location>
        <begin position="969"/>
        <end position="1033"/>
    </location>
</feature>
<gene>
    <name evidence="5" type="ORF">H9628_01660</name>
</gene>
<sequence length="1035" mass="114121">MIKLHLLVFCLLANAVFSQTANYTKAPNSYIYDLDQARENNFGGLMIPVKKAYEMWAKYPYLKTNGNATPIPAGVQSASIYWEDVPGLVREVSLVSAGDASDSNIKVKIDQGKGKGNAVIAFKVDGTIYWSWHIWVTDNPENGVTYGHGTETDVDGNPIAIQYMDRNLGATANGIIDHDWQKTGGLMYEWGRKDPFPPLVYKDADFYSISGEVGNLRHPEIDAVNTIPIVVRPFDEIEKNMQYAVKNPIKYIVNTDSGGNWFSSSRYKVPGASPNYVTWDLWSDNAKGANGNGNSSSQTLSSESRSYELKSELDPCPSGWRIPSYYGRETQNNNLAFFGKKGDWNNADTNINNRQLFPDAVNPHLNGIKVYPGIGMDFTSAEAGNRNIGQLPLPGAYVYYPNSVAPNAPVGVMFQDNAANGGWWSSTFGFDGARLFSMISDPERTNTTVGLHAIFNNQTNPTRTGNAVRCMRDPNLAKIGHFATQYFTADKENYTKGIDNPNSYIVVGQSELLIPVNKAFAVHNQLLSDQEMPRADRLVASVVWSSSPNLIKKVSVNVDGNDPRDSKIEILLDPDYTGNAVVALHNGSKKDPVLWSWHVWAPGDDPTAYPTTYTTEQPVPVTYNFVNAAASKHPPLTTVFMDRNLGALYHDIDSGMSNGLHYQWGRKDPIPTPGAGLRRRVYLGIPTSGAHLTDSPVRTDTYYHELSESAYDSEFTTSYSAYGSQTADPGKKIQENIRYSVENPFRFLYHVGMGAPFDGGDKYQNDLNQIRDWVSDDAAQASNRWGHGGKKSPFDPCPEGWRVPDVSSTNLYTGSKGTSPWYNGYRADAYGKSGVIQDQWHSIAQYYGGATLSQKGWKFEDPAYNIGQFPMDGIRGELGEYKVKTTRSGLWTASMADLNTGFALAMLFQNDKVQTGTGVYPQAGLSVRCAKDEKRLLGTPAQPNKPSVARPVVIPREMPETRSEVHITPNPFQTEFALHNADGSSYEIYDFSGKLVQTGVTANGRVAAANLPAGVYVIKITMKDGVVVSKKLIKN</sequence>
<dbReference type="EMBL" id="JACSPS010000001">
    <property type="protein sequence ID" value="MBD8017166.1"/>
    <property type="molecule type" value="Genomic_DNA"/>
</dbReference>
<evidence type="ECO:0000256" key="2">
    <source>
        <dbReference type="SAM" id="MobiDB-lite"/>
    </source>
</evidence>
<feature type="compositionally biased region" description="Low complexity" evidence="2">
    <location>
        <begin position="288"/>
        <end position="304"/>
    </location>
</feature>